<organism evidence="1 2">
    <name type="scientific">Steinernema carpocapsae</name>
    <name type="common">Entomopathogenic nematode</name>
    <dbReference type="NCBI Taxonomy" id="34508"/>
    <lineage>
        <taxon>Eukaryota</taxon>
        <taxon>Metazoa</taxon>
        <taxon>Ecdysozoa</taxon>
        <taxon>Nematoda</taxon>
        <taxon>Chromadorea</taxon>
        <taxon>Rhabditida</taxon>
        <taxon>Tylenchina</taxon>
        <taxon>Panagrolaimomorpha</taxon>
        <taxon>Strongyloidoidea</taxon>
        <taxon>Steinernematidae</taxon>
        <taxon>Steinernema</taxon>
    </lineage>
</organism>
<accession>A0A4U5N2L5</accession>
<reference evidence="1 2" key="2">
    <citation type="journal article" date="2019" name="G3 (Bethesda)">
        <title>Hybrid Assembly of the Genome of the Entomopathogenic Nematode Steinernema carpocapsae Identifies the X-Chromosome.</title>
        <authorList>
            <person name="Serra L."/>
            <person name="Macchietto M."/>
            <person name="Macias-Munoz A."/>
            <person name="McGill C.J."/>
            <person name="Rodriguez I.M."/>
            <person name="Rodriguez B."/>
            <person name="Murad R."/>
            <person name="Mortazavi A."/>
        </authorList>
    </citation>
    <scope>NUCLEOTIDE SEQUENCE [LARGE SCALE GENOMIC DNA]</scope>
    <source>
        <strain evidence="1 2">ALL</strain>
    </source>
</reference>
<name>A0A4U5N2L5_STECR</name>
<dbReference type="EMBL" id="AZBU02000005">
    <property type="protein sequence ID" value="TKR76659.1"/>
    <property type="molecule type" value="Genomic_DNA"/>
</dbReference>
<proteinExistence type="predicted"/>
<gene>
    <name evidence="1" type="ORF">L596_017769</name>
</gene>
<dbReference type="Proteomes" id="UP000298663">
    <property type="component" value="Unassembled WGS sequence"/>
</dbReference>
<evidence type="ECO:0000313" key="1">
    <source>
        <dbReference type="EMBL" id="TKR76659.1"/>
    </source>
</evidence>
<comment type="caution">
    <text evidence="1">The sequence shown here is derived from an EMBL/GenBank/DDBJ whole genome shotgun (WGS) entry which is preliminary data.</text>
</comment>
<reference evidence="1 2" key="1">
    <citation type="journal article" date="2015" name="Genome Biol.">
        <title>Comparative genomics of Steinernema reveals deeply conserved gene regulatory networks.</title>
        <authorList>
            <person name="Dillman A.R."/>
            <person name="Macchietto M."/>
            <person name="Porter C.F."/>
            <person name="Rogers A."/>
            <person name="Williams B."/>
            <person name="Antoshechkin I."/>
            <person name="Lee M.M."/>
            <person name="Goodwin Z."/>
            <person name="Lu X."/>
            <person name="Lewis E.E."/>
            <person name="Goodrich-Blair H."/>
            <person name="Stock S.P."/>
            <person name="Adams B.J."/>
            <person name="Sternberg P.W."/>
            <person name="Mortazavi A."/>
        </authorList>
    </citation>
    <scope>NUCLEOTIDE SEQUENCE [LARGE SCALE GENOMIC DNA]</scope>
    <source>
        <strain evidence="1 2">ALL</strain>
    </source>
</reference>
<dbReference type="AlphaFoldDB" id="A0A4U5N2L5"/>
<evidence type="ECO:0000313" key="2">
    <source>
        <dbReference type="Proteomes" id="UP000298663"/>
    </source>
</evidence>
<protein>
    <submittedName>
        <fullName evidence="1">Uncharacterized protein</fullName>
    </submittedName>
</protein>
<sequence>MSTWKLIQLILRRTNAILIKINEGTVVTKETRSDGQHSAVNLEIQGREKVDLEAVDRVGAVEAIPRNAVFRGEFLEESLGHADVHFGRGYDDLTRVGVDSSQLKLFDRELSVFLRSVREVERLASTTFTALSQRSRAVIYA</sequence>
<keyword evidence="2" id="KW-1185">Reference proteome</keyword>